<feature type="active site" description="Tele-AMP-histidine intermediate" evidence="1">
    <location>
        <position position="96"/>
    </location>
</feature>
<reference evidence="5 6" key="1">
    <citation type="submission" date="2018-11" db="EMBL/GenBank/DDBJ databases">
        <title>Sequencing the genomes of 1000 actinobacteria strains.</title>
        <authorList>
            <person name="Klenk H.-P."/>
        </authorList>
    </citation>
    <scope>NUCLEOTIDE SEQUENCE [LARGE SCALE GENOMIC DNA]</scope>
    <source>
        <strain evidence="5 6">DSM 11294</strain>
    </source>
</reference>
<evidence type="ECO:0000313" key="5">
    <source>
        <dbReference type="EMBL" id="ROR74057.1"/>
    </source>
</evidence>
<dbReference type="InterPro" id="IPR001310">
    <property type="entry name" value="Histidine_triad_HIT"/>
</dbReference>
<dbReference type="Pfam" id="PF01230">
    <property type="entry name" value="HIT"/>
    <property type="match status" value="1"/>
</dbReference>
<feature type="short sequence motif" description="Histidine triad motif" evidence="2 3">
    <location>
        <begin position="94"/>
        <end position="98"/>
    </location>
</feature>
<evidence type="ECO:0000256" key="3">
    <source>
        <dbReference type="PROSITE-ProRule" id="PRU00464"/>
    </source>
</evidence>
<dbReference type="GO" id="GO:0016787">
    <property type="term" value="F:hydrolase activity"/>
    <property type="evidence" value="ECO:0007669"/>
    <property type="project" value="UniProtKB-KW"/>
</dbReference>
<evidence type="ECO:0000313" key="6">
    <source>
        <dbReference type="Proteomes" id="UP000280668"/>
    </source>
</evidence>
<feature type="domain" description="HIT" evidence="4">
    <location>
        <begin position="7"/>
        <end position="110"/>
    </location>
</feature>
<dbReference type="PRINTS" id="PR00332">
    <property type="entry name" value="HISTRIAD"/>
</dbReference>
<dbReference type="PANTHER" id="PTHR46648:SF1">
    <property type="entry name" value="ADENOSINE 5'-MONOPHOSPHORAMIDASE HNT1"/>
    <property type="match status" value="1"/>
</dbReference>
<dbReference type="GO" id="GO:0009117">
    <property type="term" value="P:nucleotide metabolic process"/>
    <property type="evidence" value="ECO:0007669"/>
    <property type="project" value="TreeGrafter"/>
</dbReference>
<keyword evidence="6" id="KW-1185">Reference proteome</keyword>
<keyword evidence="5" id="KW-0378">Hydrolase</keyword>
<organism evidence="5 6">
    <name type="scientific">Bogoriella caseilytica</name>
    <dbReference type="NCBI Taxonomy" id="56055"/>
    <lineage>
        <taxon>Bacteria</taxon>
        <taxon>Bacillati</taxon>
        <taxon>Actinomycetota</taxon>
        <taxon>Actinomycetes</taxon>
        <taxon>Micrococcales</taxon>
        <taxon>Bogoriellaceae</taxon>
        <taxon>Bogoriella</taxon>
    </lineage>
</organism>
<evidence type="ECO:0000259" key="4">
    <source>
        <dbReference type="PROSITE" id="PS51084"/>
    </source>
</evidence>
<name>A0A3N2BFM9_9MICO</name>
<dbReference type="InterPro" id="IPR011146">
    <property type="entry name" value="HIT-like"/>
</dbReference>
<accession>A0A3N2BFM9</accession>
<evidence type="ECO:0000256" key="2">
    <source>
        <dbReference type="PIRSR" id="PIRSR601310-3"/>
    </source>
</evidence>
<dbReference type="Gene3D" id="3.30.428.10">
    <property type="entry name" value="HIT-like"/>
    <property type="match status" value="1"/>
</dbReference>
<dbReference type="PANTHER" id="PTHR46648">
    <property type="entry name" value="HIT FAMILY PROTEIN 1"/>
    <property type="match status" value="1"/>
</dbReference>
<dbReference type="Proteomes" id="UP000280668">
    <property type="component" value="Unassembled WGS sequence"/>
</dbReference>
<evidence type="ECO:0000256" key="1">
    <source>
        <dbReference type="PIRSR" id="PIRSR601310-1"/>
    </source>
</evidence>
<protein>
    <submittedName>
        <fullName evidence="5">Diadenosine tetraphosphate (Ap4A) HIT family hydrolase</fullName>
    </submittedName>
</protein>
<dbReference type="EMBL" id="RKHK01000001">
    <property type="protein sequence ID" value="ROR74057.1"/>
    <property type="molecule type" value="Genomic_DNA"/>
</dbReference>
<dbReference type="InterPro" id="IPR019808">
    <property type="entry name" value="Histidine_triad_CS"/>
</dbReference>
<comment type="caution">
    <text evidence="5">The sequence shown here is derived from an EMBL/GenBank/DDBJ whole genome shotgun (WGS) entry which is preliminary data.</text>
</comment>
<dbReference type="AlphaFoldDB" id="A0A3N2BFM9"/>
<sequence>MSGMSTIFTSIIEGQIPGRFVWADEHCVVFATIAPISDGHMLVVPREEVERFTDADDALVAHLMMVAKRIGSALEESFDAPRAAILVAGFEVPHLHIHVLPAWGESSLSFEHADPDVPPGRLDAATEKLREALRRAGHGSQVPREMGSPAL</sequence>
<proteinExistence type="predicted"/>
<dbReference type="PROSITE" id="PS51084">
    <property type="entry name" value="HIT_2"/>
    <property type="match status" value="1"/>
</dbReference>
<dbReference type="PROSITE" id="PS00892">
    <property type="entry name" value="HIT_1"/>
    <property type="match status" value="1"/>
</dbReference>
<dbReference type="InterPro" id="IPR036265">
    <property type="entry name" value="HIT-like_sf"/>
</dbReference>
<gene>
    <name evidence="5" type="ORF">EDD31_2454</name>
</gene>
<dbReference type="SUPFAM" id="SSF54197">
    <property type="entry name" value="HIT-like"/>
    <property type="match status" value="1"/>
</dbReference>